<dbReference type="InterPro" id="IPR006091">
    <property type="entry name" value="Acyl-CoA_Oxase/DH_mid-dom"/>
</dbReference>
<keyword evidence="4 6" id="KW-0274">FAD</keyword>
<dbReference type="CDD" id="cd00567">
    <property type="entry name" value="ACAD"/>
    <property type="match status" value="1"/>
</dbReference>
<gene>
    <name evidence="11" type="ORF">GCM10009757_03910</name>
</gene>
<dbReference type="Pfam" id="PF02770">
    <property type="entry name" value="Acyl-CoA_dh_M"/>
    <property type="match status" value="1"/>
</dbReference>
<evidence type="ECO:0000256" key="7">
    <source>
        <dbReference type="SAM" id="MobiDB-lite"/>
    </source>
</evidence>
<proteinExistence type="inferred from homology"/>
<keyword evidence="3 6" id="KW-0285">Flavoprotein</keyword>
<dbReference type="PANTHER" id="PTHR48083:SF2">
    <property type="entry name" value="MEDIUM-CHAIN SPECIFIC ACYL-COA DEHYDROGENASE, MITOCHONDRIAL"/>
    <property type="match status" value="1"/>
</dbReference>
<protein>
    <recommendedName>
        <fullName evidence="13">Acyl-CoA dehydrogenase</fullName>
    </recommendedName>
</protein>
<dbReference type="PANTHER" id="PTHR48083">
    <property type="entry name" value="MEDIUM-CHAIN SPECIFIC ACYL-COA DEHYDROGENASE, MITOCHONDRIAL-RELATED"/>
    <property type="match status" value="1"/>
</dbReference>
<name>A0ABN2UPR2_9ACTN</name>
<comment type="cofactor">
    <cofactor evidence="1 6">
        <name>FAD</name>
        <dbReference type="ChEBI" id="CHEBI:57692"/>
    </cofactor>
</comment>
<evidence type="ECO:0000256" key="2">
    <source>
        <dbReference type="ARBA" id="ARBA00009347"/>
    </source>
</evidence>
<comment type="caution">
    <text evidence="11">The sequence shown here is derived from an EMBL/GenBank/DDBJ whole genome shotgun (WGS) entry which is preliminary data.</text>
</comment>
<feature type="region of interest" description="Disordered" evidence="7">
    <location>
        <begin position="507"/>
        <end position="533"/>
    </location>
</feature>
<evidence type="ECO:0008006" key="13">
    <source>
        <dbReference type="Google" id="ProtNLM"/>
    </source>
</evidence>
<feature type="domain" description="Acyl-CoA dehydrogenase/oxidase N-terminal" evidence="10">
    <location>
        <begin position="4"/>
        <end position="84"/>
    </location>
</feature>
<dbReference type="InterPro" id="IPR037069">
    <property type="entry name" value="AcylCoA_DH/ox_N_sf"/>
</dbReference>
<dbReference type="Gene3D" id="1.10.540.10">
    <property type="entry name" value="Acyl-CoA dehydrogenase/oxidase, N-terminal domain"/>
    <property type="match status" value="1"/>
</dbReference>
<dbReference type="Pfam" id="PF02771">
    <property type="entry name" value="Acyl-CoA_dh_N"/>
    <property type="match status" value="1"/>
</dbReference>
<evidence type="ECO:0000256" key="6">
    <source>
        <dbReference type="RuleBase" id="RU362125"/>
    </source>
</evidence>
<dbReference type="EMBL" id="BAAANQ010000001">
    <property type="protein sequence ID" value="GAA2041437.1"/>
    <property type="molecule type" value="Genomic_DNA"/>
</dbReference>
<evidence type="ECO:0000256" key="4">
    <source>
        <dbReference type="ARBA" id="ARBA00022827"/>
    </source>
</evidence>
<dbReference type="Gene3D" id="1.20.140.10">
    <property type="entry name" value="Butyryl-CoA Dehydrogenase, subunit A, domain 3"/>
    <property type="match status" value="1"/>
</dbReference>
<dbReference type="SUPFAM" id="SSF56645">
    <property type="entry name" value="Acyl-CoA dehydrogenase NM domain-like"/>
    <property type="match status" value="1"/>
</dbReference>
<dbReference type="InterPro" id="IPR036250">
    <property type="entry name" value="AcylCo_DH-like_C"/>
</dbReference>
<dbReference type="InterPro" id="IPR009100">
    <property type="entry name" value="AcylCoA_DH/oxidase_NM_dom_sf"/>
</dbReference>
<dbReference type="Gene3D" id="2.40.110.10">
    <property type="entry name" value="Butyryl-CoA Dehydrogenase, subunit A, domain 2"/>
    <property type="match status" value="1"/>
</dbReference>
<organism evidence="11 12">
    <name type="scientific">Streptomyces cheonanensis</name>
    <dbReference type="NCBI Taxonomy" id="312720"/>
    <lineage>
        <taxon>Bacteria</taxon>
        <taxon>Bacillati</taxon>
        <taxon>Actinomycetota</taxon>
        <taxon>Actinomycetes</taxon>
        <taxon>Kitasatosporales</taxon>
        <taxon>Streptomycetaceae</taxon>
        <taxon>Streptomyces</taxon>
    </lineage>
</organism>
<reference evidence="12" key="1">
    <citation type="journal article" date="2019" name="Int. J. Syst. Evol. Microbiol.">
        <title>The Global Catalogue of Microorganisms (GCM) 10K type strain sequencing project: providing services to taxonomists for standard genome sequencing and annotation.</title>
        <authorList>
            <consortium name="The Broad Institute Genomics Platform"/>
            <consortium name="The Broad Institute Genome Sequencing Center for Infectious Disease"/>
            <person name="Wu L."/>
            <person name="Ma J."/>
        </authorList>
    </citation>
    <scope>NUCLEOTIDE SEQUENCE [LARGE SCALE GENOMIC DNA]</scope>
    <source>
        <strain evidence="12">JCM 14549</strain>
    </source>
</reference>
<feature type="domain" description="Acyl-CoA oxidase/dehydrogenase middle" evidence="9">
    <location>
        <begin position="92"/>
        <end position="188"/>
    </location>
</feature>
<evidence type="ECO:0000313" key="11">
    <source>
        <dbReference type="EMBL" id="GAA2041437.1"/>
    </source>
</evidence>
<dbReference type="InterPro" id="IPR013786">
    <property type="entry name" value="AcylCoA_DH/ox_N"/>
</dbReference>
<sequence>MRDDHAERFPAEALATLDAWGYRALQVPEEYGGRLTSLEELSAIGRVVAGRDPAVTLIANSPLGAAMPVWLAGSTAQRRAVADAVLGGAWVALGITERAHGADLLASETTVRRDGDGYLVDGEKWLINNAGRARYVCLLARHPDRTGMRSLSFVLMDLAALPPTAYTVLPRITTHGMRAAQIAGIRFHGARVPAGALIGRPGSGLELAAAALAITRTLVPALSLGVLETALRCCTAFLRDRRLYGGAATDIPYVREELAAALVDLRAAEAVARACVRAPHLLPDLVPVTSAVTKYLVPRTVEDRMRQLAVVLGSRSYLREGHWSGLFEKLRRDVTLFGLFDGSEPVVLSALTAQASCLDAPADPRRADALFTPEAVTGPLFGHATGPFAEDDPVTAGTAEACAALARHTADPVLTGAAGALRAAGERVRAEAADALDPRSLAGQQFADRYARLFAATCVARTALAAGETPPWLGPGLLALLEPGRRMPRERAAALWDDVLAHTATGSGARAGTGTAEHPAAPAAALARGGEAR</sequence>
<keyword evidence="12" id="KW-1185">Reference proteome</keyword>
<comment type="similarity">
    <text evidence="2 6">Belongs to the acyl-CoA dehydrogenase family.</text>
</comment>
<dbReference type="InterPro" id="IPR046373">
    <property type="entry name" value="Acyl-CoA_Oxase/DH_mid-dom_sf"/>
</dbReference>
<dbReference type="RefSeq" id="WP_346069391.1">
    <property type="nucleotide sequence ID" value="NZ_BAAANQ010000001.1"/>
</dbReference>
<evidence type="ECO:0000259" key="9">
    <source>
        <dbReference type="Pfam" id="PF02770"/>
    </source>
</evidence>
<evidence type="ECO:0000259" key="8">
    <source>
        <dbReference type="Pfam" id="PF00441"/>
    </source>
</evidence>
<dbReference type="Proteomes" id="UP001403094">
    <property type="component" value="Unassembled WGS sequence"/>
</dbReference>
<accession>A0ABN2UPR2</accession>
<evidence type="ECO:0000256" key="3">
    <source>
        <dbReference type="ARBA" id="ARBA00022630"/>
    </source>
</evidence>
<dbReference type="Pfam" id="PF00441">
    <property type="entry name" value="Acyl-CoA_dh_1"/>
    <property type="match status" value="1"/>
</dbReference>
<evidence type="ECO:0000313" key="12">
    <source>
        <dbReference type="Proteomes" id="UP001403094"/>
    </source>
</evidence>
<evidence type="ECO:0000256" key="1">
    <source>
        <dbReference type="ARBA" id="ARBA00001974"/>
    </source>
</evidence>
<dbReference type="InterPro" id="IPR009075">
    <property type="entry name" value="AcylCo_DH/oxidase_C"/>
</dbReference>
<dbReference type="SUPFAM" id="SSF47203">
    <property type="entry name" value="Acyl-CoA dehydrogenase C-terminal domain-like"/>
    <property type="match status" value="1"/>
</dbReference>
<feature type="domain" description="Acyl-CoA dehydrogenase/oxidase C-terminal" evidence="8">
    <location>
        <begin position="202"/>
        <end position="350"/>
    </location>
</feature>
<dbReference type="InterPro" id="IPR050741">
    <property type="entry name" value="Acyl-CoA_dehydrogenase"/>
</dbReference>
<evidence type="ECO:0000259" key="10">
    <source>
        <dbReference type="Pfam" id="PF02771"/>
    </source>
</evidence>
<evidence type="ECO:0000256" key="5">
    <source>
        <dbReference type="ARBA" id="ARBA00023002"/>
    </source>
</evidence>
<keyword evidence="5 6" id="KW-0560">Oxidoreductase</keyword>